<dbReference type="OMA" id="AWAGHIF"/>
<proteinExistence type="predicted"/>
<reference evidence="4" key="2">
    <citation type="submission" date="2025-08" db="UniProtKB">
        <authorList>
            <consortium name="Ensembl"/>
        </authorList>
    </citation>
    <scope>IDENTIFICATION</scope>
</reference>
<dbReference type="Pfam" id="PF08266">
    <property type="entry name" value="Cadherin_2"/>
    <property type="match status" value="1"/>
</dbReference>
<organism evidence="4 5">
    <name type="scientific">Vombatus ursinus</name>
    <name type="common">Common wombat</name>
    <dbReference type="NCBI Taxonomy" id="29139"/>
    <lineage>
        <taxon>Eukaryota</taxon>
        <taxon>Metazoa</taxon>
        <taxon>Chordata</taxon>
        <taxon>Craniata</taxon>
        <taxon>Vertebrata</taxon>
        <taxon>Euteleostomi</taxon>
        <taxon>Mammalia</taxon>
        <taxon>Metatheria</taxon>
        <taxon>Diprotodontia</taxon>
        <taxon>Vombatidae</taxon>
        <taxon>Vombatus</taxon>
    </lineage>
</organism>
<dbReference type="Proteomes" id="UP000314987">
    <property type="component" value="Unassembled WGS sequence"/>
</dbReference>
<protein>
    <recommendedName>
        <fullName evidence="3">Cadherin N-terminal domain-containing protein</fullName>
    </recommendedName>
</protein>
<dbReference type="AlphaFoldDB" id="A0A4X2JLZ6"/>
<dbReference type="Gene3D" id="2.60.40.60">
    <property type="entry name" value="Cadherins"/>
    <property type="match status" value="1"/>
</dbReference>
<keyword evidence="2" id="KW-0732">Signal</keyword>
<reference evidence="5" key="1">
    <citation type="submission" date="2018-12" db="EMBL/GenBank/DDBJ databases">
        <authorList>
            <person name="Yazar S."/>
        </authorList>
    </citation>
    <scope>NUCLEOTIDE SEQUENCE [LARGE SCALE GENOMIC DNA]</scope>
</reference>
<evidence type="ECO:0000259" key="3">
    <source>
        <dbReference type="Pfam" id="PF08266"/>
    </source>
</evidence>
<dbReference type="Ensembl" id="ENSVURT00010000078.1">
    <property type="protein sequence ID" value="ENSVURP00010000069.1"/>
    <property type="gene ID" value="ENSVURG00010000062.1"/>
</dbReference>
<feature type="signal peptide" evidence="2">
    <location>
        <begin position="1"/>
        <end position="29"/>
    </location>
</feature>
<dbReference type="InterPro" id="IPR013164">
    <property type="entry name" value="Cadherin_N"/>
</dbReference>
<dbReference type="STRING" id="29139.ENSVURP00010000069"/>
<accession>A0A4X2JLZ6</accession>
<keyword evidence="1" id="KW-0325">Glycoprotein</keyword>
<sequence>MGARQRLRDCKGQVLLCFLLGTLWEAGSGQIRYSVPEEMDKGSFVGDLSKDLGLEPQELSERGARIVSGGKKQH</sequence>
<feature type="domain" description="Cadherin N-terminal" evidence="3">
    <location>
        <begin position="30"/>
        <end position="74"/>
    </location>
</feature>
<name>A0A4X2JLZ6_VOMUR</name>
<evidence type="ECO:0000313" key="4">
    <source>
        <dbReference type="Ensembl" id="ENSVURP00010000069.1"/>
    </source>
</evidence>
<evidence type="ECO:0000256" key="1">
    <source>
        <dbReference type="ARBA" id="ARBA00023180"/>
    </source>
</evidence>
<evidence type="ECO:0000313" key="5">
    <source>
        <dbReference type="Proteomes" id="UP000314987"/>
    </source>
</evidence>
<evidence type="ECO:0000256" key="2">
    <source>
        <dbReference type="SAM" id="SignalP"/>
    </source>
</evidence>
<reference evidence="4" key="3">
    <citation type="submission" date="2025-09" db="UniProtKB">
        <authorList>
            <consortium name="Ensembl"/>
        </authorList>
    </citation>
    <scope>IDENTIFICATION</scope>
</reference>
<dbReference type="GeneTree" id="ENSGT00940000159725"/>
<feature type="chain" id="PRO_5021419074" description="Cadherin N-terminal domain-containing protein" evidence="2">
    <location>
        <begin position="30"/>
        <end position="74"/>
    </location>
</feature>
<keyword evidence="5" id="KW-1185">Reference proteome</keyword>